<dbReference type="EMBL" id="JRYR02000001">
    <property type="protein sequence ID" value="OHX66199.1"/>
    <property type="molecule type" value="Genomic_DNA"/>
</dbReference>
<dbReference type="AlphaFoldDB" id="A0A1S1YYW2"/>
<keyword evidence="2" id="KW-0812">Transmembrane</keyword>
<evidence type="ECO:0000256" key="1">
    <source>
        <dbReference type="SAM" id="Coils"/>
    </source>
</evidence>
<feature type="transmembrane region" description="Helical" evidence="2">
    <location>
        <begin position="248"/>
        <end position="270"/>
    </location>
</feature>
<evidence type="ECO:0000259" key="3">
    <source>
        <dbReference type="Pfam" id="PF07695"/>
    </source>
</evidence>
<evidence type="ECO:0000259" key="4">
    <source>
        <dbReference type="Pfam" id="PF07696"/>
    </source>
</evidence>
<name>A0A1S1YYW2_FLAPC</name>
<dbReference type="Pfam" id="PF12760">
    <property type="entry name" value="Zn_ribbon_IS1595"/>
    <property type="match status" value="1"/>
</dbReference>
<dbReference type="InterPro" id="IPR011623">
    <property type="entry name" value="7TMR_DISM_rcpt_extracell_dom1"/>
</dbReference>
<evidence type="ECO:0000313" key="7">
    <source>
        <dbReference type="Proteomes" id="UP000179797"/>
    </source>
</evidence>
<feature type="transmembrane region" description="Helical" evidence="2">
    <location>
        <begin position="301"/>
        <end position="320"/>
    </location>
</feature>
<proteinExistence type="predicted"/>
<evidence type="ECO:0008006" key="8">
    <source>
        <dbReference type="Google" id="ProtNLM"/>
    </source>
</evidence>
<keyword evidence="2" id="KW-0472">Membrane</keyword>
<dbReference type="Pfam" id="PF07695">
    <property type="entry name" value="7TMR-DISM_7TM"/>
    <property type="match status" value="1"/>
</dbReference>
<dbReference type="Proteomes" id="UP000179797">
    <property type="component" value="Unassembled WGS sequence"/>
</dbReference>
<dbReference type="InterPro" id="IPR011622">
    <property type="entry name" value="7TMR_DISM_rcpt_extracell_dom2"/>
</dbReference>
<feature type="transmembrane region" description="Helical" evidence="2">
    <location>
        <begin position="332"/>
        <end position="349"/>
    </location>
</feature>
<evidence type="ECO:0000313" key="6">
    <source>
        <dbReference type="EMBL" id="OHX66199.1"/>
    </source>
</evidence>
<organism evidence="6 7">
    <name type="scientific">Flammeovirga pacifica</name>
    <dbReference type="NCBI Taxonomy" id="915059"/>
    <lineage>
        <taxon>Bacteria</taxon>
        <taxon>Pseudomonadati</taxon>
        <taxon>Bacteroidota</taxon>
        <taxon>Cytophagia</taxon>
        <taxon>Cytophagales</taxon>
        <taxon>Flammeovirgaceae</taxon>
        <taxon>Flammeovirga</taxon>
    </lineage>
</organism>
<reference evidence="6 7" key="1">
    <citation type="journal article" date="2012" name="Int. J. Syst. Evol. Microbiol.">
        <title>Flammeovirga pacifica sp. nov., isolated from deep-sea sediment.</title>
        <authorList>
            <person name="Xu H."/>
            <person name="Fu Y."/>
            <person name="Yang N."/>
            <person name="Ding Z."/>
            <person name="Lai Q."/>
            <person name="Zeng R."/>
        </authorList>
    </citation>
    <scope>NUCLEOTIDE SEQUENCE [LARGE SCALE GENOMIC DNA]</scope>
    <source>
        <strain evidence="7">DSM 24597 / LMG 26175 / WPAGA1</strain>
    </source>
</reference>
<dbReference type="Pfam" id="PF07696">
    <property type="entry name" value="7TMR-DISMED2"/>
    <property type="match status" value="1"/>
</dbReference>
<feature type="transmembrane region" description="Helical" evidence="2">
    <location>
        <begin position="277"/>
        <end position="295"/>
    </location>
</feature>
<feature type="transmembrane region" description="Helical" evidence="2">
    <location>
        <begin position="361"/>
        <end position="379"/>
    </location>
</feature>
<keyword evidence="2" id="KW-1133">Transmembrane helix</keyword>
<keyword evidence="7" id="KW-1185">Reference proteome</keyword>
<dbReference type="Gene3D" id="2.60.40.2380">
    <property type="match status" value="1"/>
</dbReference>
<feature type="transmembrane region" description="Helical" evidence="2">
    <location>
        <begin position="212"/>
        <end position="228"/>
    </location>
</feature>
<dbReference type="STRING" id="915059.NH26_07465"/>
<feature type="domain" description="7TM-DISM receptor extracellular" evidence="4">
    <location>
        <begin position="42"/>
        <end position="165"/>
    </location>
</feature>
<feature type="domain" description="7TM-DISM receptor extracellular" evidence="3">
    <location>
        <begin position="182"/>
        <end position="380"/>
    </location>
</feature>
<evidence type="ECO:0000259" key="5">
    <source>
        <dbReference type="Pfam" id="PF12760"/>
    </source>
</evidence>
<evidence type="ECO:0000256" key="2">
    <source>
        <dbReference type="SAM" id="Phobius"/>
    </source>
</evidence>
<accession>A0A1S1YYW2</accession>
<sequence>MFFLFIQKVNGQDNFLIHQEIPDDVLYVPTKKVRMYDKKNIEHLSIENIISDSSIEFESNNEEALVITKGEDQVFWVKLRFDNQLFKNDRWIFEIPDSHVGEIQAFIHVPGDTIMKMEKAGYYHTFKSRDYKHKNIIFPLDHQNTQNADEIDVYLRYDSPFQNVLFYKLSKTNAFLRYSNTEYLLLGLNYGILICLILTGVLLYLTIQDKSLGFLIFFLFGSIAVGLTEDNLASEYLFHNYPYLNFILLKYSAAISMFSIVLMATQFLGIRKENFRVYLLIIGIASLNALYFLVFKSLNDNIWKLPTFLIPFLLIFGYIFTHRNQKKNQVRYFLIGYLVILTGLVFQTLRSYNIFISDNIFVVYSYNMGLLITGLFMTLSQTERYKILKEEKDEAQQELIKDLKIRERIIEDKVEERTEKIKSQSIIIENKNKELGWVNDELNKQRIQIQNLNKQLKTENEKLHEDVEHLETARVLMQEVTFEEFEGMFPTDESCYEYLEEIKWKNGFSCRKCEHTDFAVGTGNNARRCKSCNYNESVTTGTLFHRLHFPIKKAFYMVFIVFSKKGDISSTKLSETLDMRQNTCWKFSKKINEAMLRKSEVLGSDDALRKQGWEALILT</sequence>
<protein>
    <recommendedName>
        <fullName evidence="8">7TM-DISM receptor extracellular domain-containing protein</fullName>
    </recommendedName>
</protein>
<feature type="coiled-coil region" evidence="1">
    <location>
        <begin position="439"/>
        <end position="473"/>
    </location>
</feature>
<feature type="transmembrane region" description="Helical" evidence="2">
    <location>
        <begin position="183"/>
        <end position="205"/>
    </location>
</feature>
<comment type="caution">
    <text evidence="6">The sequence shown here is derived from an EMBL/GenBank/DDBJ whole genome shotgun (WGS) entry which is preliminary data.</text>
</comment>
<feature type="domain" description="Transposase zinc-ribbon" evidence="5">
    <location>
        <begin position="490"/>
        <end position="534"/>
    </location>
</feature>
<keyword evidence="1" id="KW-0175">Coiled coil</keyword>
<gene>
    <name evidence="6" type="ORF">NH26_07465</name>
</gene>
<dbReference type="InterPro" id="IPR024442">
    <property type="entry name" value="Transposase_Zn_ribbon"/>
</dbReference>